<evidence type="ECO:0000313" key="3">
    <source>
        <dbReference type="Proteomes" id="UP000249254"/>
    </source>
</evidence>
<gene>
    <name evidence="2" type="ORF">DJ017_13440</name>
</gene>
<evidence type="ECO:0000256" key="1">
    <source>
        <dbReference type="SAM" id="MobiDB-lite"/>
    </source>
</evidence>
<dbReference type="OrthoDB" id="7211088at2"/>
<sequence length="155" mass="15983">MSKKKKNFLPKTIAGVKVPKAVRKGRLGELIASPAGQAAIAEAVMAVGAVAGAKKVKDSPKARSALAEVADRLRDGAGDASHKTGKAASVASGAIAYALGEAARSFAEALQRHDRDADAEAPASAEGWTERSAHETVRDAESSKKKPQSYEAAPH</sequence>
<dbReference type="RefSeq" id="WP_111529192.1">
    <property type="nucleotide sequence ID" value="NZ_JBHRSG010000003.1"/>
</dbReference>
<accession>A0A328APM2</accession>
<protein>
    <submittedName>
        <fullName evidence="2">Uncharacterized protein</fullName>
    </submittedName>
</protein>
<proteinExistence type="predicted"/>
<dbReference type="EMBL" id="QFYQ01000001">
    <property type="protein sequence ID" value="RAK55444.1"/>
    <property type="molecule type" value="Genomic_DNA"/>
</dbReference>
<reference evidence="3" key="1">
    <citation type="submission" date="2018-05" db="EMBL/GenBank/DDBJ databases">
        <authorList>
            <person name="Li X."/>
        </authorList>
    </citation>
    <scope>NUCLEOTIDE SEQUENCE [LARGE SCALE GENOMIC DNA]</scope>
    <source>
        <strain evidence="3">LX32</strain>
    </source>
</reference>
<organism evidence="2 3">
    <name type="scientific">Phenylobacterium soli</name>
    <dbReference type="NCBI Taxonomy" id="2170551"/>
    <lineage>
        <taxon>Bacteria</taxon>
        <taxon>Pseudomonadati</taxon>
        <taxon>Pseudomonadota</taxon>
        <taxon>Alphaproteobacteria</taxon>
        <taxon>Caulobacterales</taxon>
        <taxon>Caulobacteraceae</taxon>
        <taxon>Phenylobacterium</taxon>
    </lineage>
</organism>
<keyword evidence="3" id="KW-1185">Reference proteome</keyword>
<dbReference type="AlphaFoldDB" id="A0A328APM2"/>
<feature type="region of interest" description="Disordered" evidence="1">
    <location>
        <begin position="110"/>
        <end position="155"/>
    </location>
</feature>
<feature type="compositionally biased region" description="Basic and acidic residues" evidence="1">
    <location>
        <begin position="128"/>
        <end position="144"/>
    </location>
</feature>
<comment type="caution">
    <text evidence="2">The sequence shown here is derived from an EMBL/GenBank/DDBJ whole genome shotgun (WGS) entry which is preliminary data.</text>
</comment>
<dbReference type="Proteomes" id="UP000249254">
    <property type="component" value="Unassembled WGS sequence"/>
</dbReference>
<evidence type="ECO:0000313" key="2">
    <source>
        <dbReference type="EMBL" id="RAK55444.1"/>
    </source>
</evidence>
<name>A0A328APM2_9CAUL</name>